<protein>
    <submittedName>
        <fullName evidence="3">SDR family oxidoreductase</fullName>
    </submittedName>
</protein>
<dbReference type="PRINTS" id="PR00080">
    <property type="entry name" value="SDRFAMILY"/>
</dbReference>
<dbReference type="PANTHER" id="PTHR43639:SF1">
    <property type="entry name" value="SHORT-CHAIN DEHYDROGENASE_REDUCTASE FAMILY PROTEIN"/>
    <property type="match status" value="1"/>
</dbReference>
<comment type="similarity">
    <text evidence="1">Belongs to the short-chain dehydrogenases/reductases (SDR) family.</text>
</comment>
<dbReference type="Proteomes" id="UP001371305">
    <property type="component" value="Unassembled WGS sequence"/>
</dbReference>
<dbReference type="EMBL" id="JBBUKT010000004">
    <property type="protein sequence ID" value="MEK7951283.1"/>
    <property type="molecule type" value="Genomic_DNA"/>
</dbReference>
<dbReference type="PANTHER" id="PTHR43639">
    <property type="entry name" value="OXIDOREDUCTASE, SHORT-CHAIN DEHYDROGENASE/REDUCTASE FAMILY (AFU_ORTHOLOGUE AFUA_5G02870)"/>
    <property type="match status" value="1"/>
</dbReference>
<dbReference type="Pfam" id="PF13561">
    <property type="entry name" value="adh_short_C2"/>
    <property type="match status" value="1"/>
</dbReference>
<keyword evidence="2" id="KW-0560">Oxidoreductase</keyword>
<dbReference type="Gene3D" id="3.40.50.720">
    <property type="entry name" value="NAD(P)-binding Rossmann-like Domain"/>
    <property type="match status" value="1"/>
</dbReference>
<dbReference type="SUPFAM" id="SSF51735">
    <property type="entry name" value="NAD(P)-binding Rossmann-fold domains"/>
    <property type="match status" value="1"/>
</dbReference>
<gene>
    <name evidence="3" type="ORF">WKV53_12270</name>
</gene>
<dbReference type="RefSeq" id="WP_341404885.1">
    <property type="nucleotide sequence ID" value="NZ_JBBUKT010000004.1"/>
</dbReference>
<organism evidence="3 4">
    <name type="scientific">Luteolibacter soli</name>
    <dbReference type="NCBI Taxonomy" id="3135280"/>
    <lineage>
        <taxon>Bacteria</taxon>
        <taxon>Pseudomonadati</taxon>
        <taxon>Verrucomicrobiota</taxon>
        <taxon>Verrucomicrobiia</taxon>
        <taxon>Verrucomicrobiales</taxon>
        <taxon>Verrucomicrobiaceae</taxon>
        <taxon>Luteolibacter</taxon>
    </lineage>
</organism>
<dbReference type="PRINTS" id="PR00081">
    <property type="entry name" value="GDHRDH"/>
</dbReference>
<dbReference type="InterPro" id="IPR036291">
    <property type="entry name" value="NAD(P)-bd_dom_sf"/>
</dbReference>
<keyword evidence="4" id="KW-1185">Reference proteome</keyword>
<sequence length="246" mass="24526">MSTLKGKRALVTGASRGIGAAIAKALAAEGASVAITYEKSAEKAGEVVKEIEAAGGKAVAFAANSADPQAVRGSIDQTVAKLGGLDILVNNAGIARYGNVEDISLEDIDALLNVNVKGVILASQAAIPHLTEGGRIINIGSVLGERVLFGGVTVYSATKSALRSLTAGLSRELGARGITANLVQPGSTDTDMNRADGEGAAAQKSVTSLGRYGTPEDIAAAVVFLAGPGGKQITGTTITVDGGAIA</sequence>
<dbReference type="InterPro" id="IPR002347">
    <property type="entry name" value="SDR_fam"/>
</dbReference>
<reference evidence="3 4" key="1">
    <citation type="submission" date="2024-04" db="EMBL/GenBank/DDBJ databases">
        <title>Luteolibacter sp. isolated from soil.</title>
        <authorList>
            <person name="An J."/>
        </authorList>
    </citation>
    <scope>NUCLEOTIDE SEQUENCE [LARGE SCALE GENOMIC DNA]</scope>
    <source>
        <strain evidence="3 4">Y139</strain>
    </source>
</reference>
<dbReference type="InterPro" id="IPR020904">
    <property type="entry name" value="Sc_DH/Rdtase_CS"/>
</dbReference>
<dbReference type="PROSITE" id="PS00061">
    <property type="entry name" value="ADH_SHORT"/>
    <property type="match status" value="1"/>
</dbReference>
<comment type="caution">
    <text evidence="3">The sequence shown here is derived from an EMBL/GenBank/DDBJ whole genome shotgun (WGS) entry which is preliminary data.</text>
</comment>
<evidence type="ECO:0000313" key="3">
    <source>
        <dbReference type="EMBL" id="MEK7951283.1"/>
    </source>
</evidence>
<evidence type="ECO:0000256" key="1">
    <source>
        <dbReference type="ARBA" id="ARBA00006484"/>
    </source>
</evidence>
<accession>A0ABU9AU80</accession>
<evidence type="ECO:0000256" key="2">
    <source>
        <dbReference type="ARBA" id="ARBA00023002"/>
    </source>
</evidence>
<proteinExistence type="inferred from homology"/>
<name>A0ABU9AU80_9BACT</name>
<evidence type="ECO:0000313" key="4">
    <source>
        <dbReference type="Proteomes" id="UP001371305"/>
    </source>
</evidence>